<reference evidence="10 11" key="1">
    <citation type="journal article" date="2009" name="Nat. Genet.">
        <title>The genome of the cucumber, Cucumis sativus L.</title>
        <authorList>
            <person name="Huang S."/>
            <person name="Li R."/>
            <person name="Zhang Z."/>
            <person name="Li L."/>
            <person name="Gu X."/>
            <person name="Fan W."/>
            <person name="Lucas W.J."/>
            <person name="Wang X."/>
            <person name="Xie B."/>
            <person name="Ni P."/>
            <person name="Ren Y."/>
            <person name="Zhu H."/>
            <person name="Li J."/>
            <person name="Lin K."/>
            <person name="Jin W."/>
            <person name="Fei Z."/>
            <person name="Li G."/>
            <person name="Staub J."/>
            <person name="Kilian A."/>
            <person name="van der Vossen E.A."/>
            <person name="Wu Y."/>
            <person name="Guo J."/>
            <person name="He J."/>
            <person name="Jia Z."/>
            <person name="Ren Y."/>
            <person name="Tian G."/>
            <person name="Lu Y."/>
            <person name="Ruan J."/>
            <person name="Qian W."/>
            <person name="Wang M."/>
            <person name="Huang Q."/>
            <person name="Li B."/>
            <person name="Xuan Z."/>
            <person name="Cao J."/>
            <person name="Asan"/>
            <person name="Wu Z."/>
            <person name="Zhang J."/>
            <person name="Cai Q."/>
            <person name="Bai Y."/>
            <person name="Zhao B."/>
            <person name="Han Y."/>
            <person name="Li Y."/>
            <person name="Li X."/>
            <person name="Wang S."/>
            <person name="Shi Q."/>
            <person name="Liu S."/>
            <person name="Cho W.K."/>
            <person name="Kim J.Y."/>
            <person name="Xu Y."/>
            <person name="Heller-Uszynska K."/>
            <person name="Miao H."/>
            <person name="Cheng Z."/>
            <person name="Zhang S."/>
            <person name="Wu J."/>
            <person name="Yang Y."/>
            <person name="Kang H."/>
            <person name="Li M."/>
            <person name="Liang H."/>
            <person name="Ren X."/>
            <person name="Shi Z."/>
            <person name="Wen M."/>
            <person name="Jian M."/>
            <person name="Yang H."/>
            <person name="Zhang G."/>
            <person name="Yang Z."/>
            <person name="Chen R."/>
            <person name="Liu S."/>
            <person name="Li J."/>
            <person name="Ma L."/>
            <person name="Liu H."/>
            <person name="Zhou Y."/>
            <person name="Zhao J."/>
            <person name="Fang X."/>
            <person name="Li G."/>
            <person name="Fang L."/>
            <person name="Li Y."/>
            <person name="Liu D."/>
            <person name="Zheng H."/>
            <person name="Zhang Y."/>
            <person name="Qin N."/>
            <person name="Li Z."/>
            <person name="Yang G."/>
            <person name="Yang S."/>
            <person name="Bolund L."/>
            <person name="Kristiansen K."/>
            <person name="Zheng H."/>
            <person name="Li S."/>
            <person name="Zhang X."/>
            <person name="Yang H."/>
            <person name="Wang J."/>
            <person name="Sun R."/>
            <person name="Zhang B."/>
            <person name="Jiang S."/>
            <person name="Wang J."/>
            <person name="Du Y."/>
            <person name="Li S."/>
        </authorList>
    </citation>
    <scope>NUCLEOTIDE SEQUENCE [LARGE SCALE GENOMIC DNA]</scope>
    <source>
        <strain evidence="11">cv. 9930</strain>
    </source>
</reference>
<dbReference type="AlphaFoldDB" id="A0A0A0LER8"/>
<evidence type="ECO:0000256" key="1">
    <source>
        <dbReference type="ARBA" id="ARBA00004141"/>
    </source>
</evidence>
<evidence type="ECO:0000256" key="7">
    <source>
        <dbReference type="ARBA" id="ARBA00022989"/>
    </source>
</evidence>
<comment type="subcellular location">
    <subcellularLocation>
        <location evidence="1">Membrane</location>
        <topology evidence="1">Multi-pass membrane protein</topology>
    </subcellularLocation>
</comment>
<feature type="transmembrane region" description="Helical" evidence="9">
    <location>
        <begin position="291"/>
        <end position="316"/>
    </location>
</feature>
<keyword evidence="8 9" id="KW-0472">Membrane</keyword>
<dbReference type="OrthoDB" id="9986677at2759"/>
<evidence type="ECO:0000256" key="4">
    <source>
        <dbReference type="ARBA" id="ARBA00022692"/>
    </source>
</evidence>
<dbReference type="EMBL" id="CM002924">
    <property type="protein sequence ID" value="KGN60283.1"/>
    <property type="molecule type" value="Genomic_DNA"/>
</dbReference>
<reference evidence="10 11" key="2">
    <citation type="journal article" date="2009" name="PLoS ONE">
        <title>An integrated genetic and cytogenetic map of the cucumber genome.</title>
        <authorList>
            <person name="Ren Y."/>
            <person name="Zhang Z."/>
            <person name="Liu J."/>
            <person name="Staub J.E."/>
            <person name="Han Y."/>
            <person name="Cheng Z."/>
            <person name="Li X."/>
            <person name="Lu J."/>
            <person name="Miao H."/>
            <person name="Kang H."/>
            <person name="Xie B."/>
            <person name="Gu X."/>
            <person name="Wang X."/>
            <person name="Du Y."/>
            <person name="Jin W."/>
            <person name="Huang S."/>
        </authorList>
    </citation>
    <scope>NUCLEOTIDE SEQUENCE [LARGE SCALE GENOMIC DNA]</scope>
    <source>
        <strain evidence="11">cv. 9930</strain>
    </source>
</reference>
<feature type="transmembrane region" description="Helical" evidence="9">
    <location>
        <begin position="150"/>
        <end position="175"/>
    </location>
</feature>
<dbReference type="eggNOG" id="KOG2262">
    <property type="taxonomic scope" value="Eukaryota"/>
</dbReference>
<dbReference type="GO" id="GO:0035673">
    <property type="term" value="F:oligopeptide transmembrane transporter activity"/>
    <property type="evidence" value="ECO:0000318"/>
    <property type="project" value="GO_Central"/>
</dbReference>
<dbReference type="Gramene" id="KGN60283">
    <property type="protein sequence ID" value="KGN60283"/>
    <property type="gene ID" value="Csa_3G893330"/>
</dbReference>
<dbReference type="InterPro" id="IPR004648">
    <property type="entry name" value="Oligpept_transpt"/>
</dbReference>
<feature type="transmembrane region" description="Helical" evidence="9">
    <location>
        <begin position="654"/>
        <end position="671"/>
    </location>
</feature>
<accession>A0A0A0LER8</accession>
<feature type="transmembrane region" description="Helical" evidence="9">
    <location>
        <begin position="449"/>
        <end position="470"/>
    </location>
</feature>
<feature type="transmembrane region" description="Helical" evidence="9">
    <location>
        <begin position="422"/>
        <end position="443"/>
    </location>
</feature>
<evidence type="ECO:0000256" key="6">
    <source>
        <dbReference type="ARBA" id="ARBA00022927"/>
    </source>
</evidence>
<evidence type="ECO:0000256" key="5">
    <source>
        <dbReference type="ARBA" id="ARBA00022856"/>
    </source>
</evidence>
<evidence type="ECO:0000256" key="2">
    <source>
        <dbReference type="ARBA" id="ARBA00005484"/>
    </source>
</evidence>
<feature type="transmembrane region" description="Helical" evidence="9">
    <location>
        <begin position="367"/>
        <end position="389"/>
    </location>
</feature>
<dbReference type="NCBIfam" id="TIGR00728">
    <property type="entry name" value="OPT_sfam"/>
    <property type="match status" value="1"/>
</dbReference>
<sequence>MGTEVTETPLTVDELLEKEDISPIEEVRLTVSTTDDVSQPVWTFRMWTLGLISCCAMSFVNQFFSYRREPLVITQISVQVASLPIGRFMAATLPTRKFRIPGFGSKEFSFNPGPFNMKEHVLISIFANAGSAFGSGSAYAVAIVTIIKVFYWRSIAFFTSWLLVITTQVLGYGWAGLMRKYVVEPAHMWWPNTLVQISLFRTLHEEEEEGERRISRIKFFLIVLAASFTWYIFPGYIFQTLQSISWVCWAFPHSVTAHQLGSGFSGLGFGSFSLDWSTVASFLGSPLITPFFAIVNIFVGYVALIYVVIPIAYWGLNVFNAKTFPIFSSYLFTSSGQVYDITSIVNDNFELNQEAYAQVGRVNLSSFFAITYGFGFAAIAATLTHVALFHGREIVKKFRASSEGREDIHTRLMRNYKDIPTWWFHIVLLGAIAASLALCIFLKKEVQLPWWGLLFAAALAFIFTLPISIITATTNQTPGLNIITEYLMGVILPGRPIANVCFKTYGYISMAQAVSFLNDFKLGHYMKIPPRSMFLVQLIGTVIAGTINVSVAWWLLSSVDQICHQSPSSNSPWTCPGDRVFFDASVIWGLVGPKRIFGSQGNYPALNWFFLAGLLGPSLVYLLHRIFPNQSWIPLINLPVLFGATASMPPATPINYNSWILVGTVFNYFLFRYRKKWWQRYNYILSAALDAGVAFMALLIHFAFGVRDVHMNWWGSNPIDTDHCLLASCPTAKGVVADGCPVF</sequence>
<feature type="transmembrane region" description="Helical" evidence="9">
    <location>
        <begin position="44"/>
        <end position="64"/>
    </location>
</feature>
<evidence type="ECO:0008006" key="12">
    <source>
        <dbReference type="Google" id="ProtNLM"/>
    </source>
</evidence>
<organism evidence="10 11">
    <name type="scientific">Cucumis sativus</name>
    <name type="common">Cucumber</name>
    <dbReference type="NCBI Taxonomy" id="3659"/>
    <lineage>
        <taxon>Eukaryota</taxon>
        <taxon>Viridiplantae</taxon>
        <taxon>Streptophyta</taxon>
        <taxon>Embryophyta</taxon>
        <taxon>Tracheophyta</taxon>
        <taxon>Spermatophyta</taxon>
        <taxon>Magnoliopsida</taxon>
        <taxon>eudicotyledons</taxon>
        <taxon>Gunneridae</taxon>
        <taxon>Pentapetalae</taxon>
        <taxon>rosids</taxon>
        <taxon>fabids</taxon>
        <taxon>Cucurbitales</taxon>
        <taxon>Cucurbitaceae</taxon>
        <taxon>Benincaseae</taxon>
        <taxon>Cucumis</taxon>
    </lineage>
</organism>
<dbReference type="Proteomes" id="UP000029981">
    <property type="component" value="Chromosome 3"/>
</dbReference>
<evidence type="ECO:0000256" key="3">
    <source>
        <dbReference type="ARBA" id="ARBA00022448"/>
    </source>
</evidence>
<feature type="transmembrane region" description="Helical" evidence="9">
    <location>
        <begin position="605"/>
        <end position="624"/>
    </location>
</feature>
<dbReference type="PANTHER" id="PTHR22601">
    <property type="entry name" value="ISP4 LIKE PROTEIN"/>
    <property type="match status" value="1"/>
</dbReference>
<dbReference type="Pfam" id="PF03169">
    <property type="entry name" value="OPT"/>
    <property type="match status" value="1"/>
</dbReference>
<keyword evidence="3" id="KW-0813">Transport</keyword>
<keyword evidence="11" id="KW-1185">Reference proteome</keyword>
<keyword evidence="7 9" id="KW-1133">Transmembrane helix</keyword>
<dbReference type="NCBIfam" id="TIGR00727">
    <property type="entry name" value="ISP4_OPT"/>
    <property type="match status" value="1"/>
</dbReference>
<dbReference type="GO" id="GO:0005886">
    <property type="term" value="C:plasma membrane"/>
    <property type="evidence" value="ECO:0000318"/>
    <property type="project" value="GO_Central"/>
</dbReference>
<dbReference type="GO" id="GO:0015031">
    <property type="term" value="P:protein transport"/>
    <property type="evidence" value="ECO:0007669"/>
    <property type="project" value="UniProtKB-KW"/>
</dbReference>
<keyword evidence="6" id="KW-0653">Protein transport</keyword>
<evidence type="ECO:0000313" key="11">
    <source>
        <dbReference type="Proteomes" id="UP000029981"/>
    </source>
</evidence>
<gene>
    <name evidence="10" type="ORF">Csa_3G893330</name>
</gene>
<evidence type="ECO:0000313" key="10">
    <source>
        <dbReference type="EMBL" id="KGN60283.1"/>
    </source>
</evidence>
<feature type="transmembrane region" description="Helical" evidence="9">
    <location>
        <begin position="534"/>
        <end position="556"/>
    </location>
</feature>
<keyword evidence="4 9" id="KW-0812">Transmembrane</keyword>
<keyword evidence="5" id="KW-0571">Peptide transport</keyword>
<protein>
    <recommendedName>
        <fullName evidence="12">Oligopeptide transporter</fullName>
    </recommendedName>
</protein>
<comment type="similarity">
    <text evidence="2">Belongs to the oligopeptide OPT transporter (TC 2.A.67.1) family.</text>
</comment>
<dbReference type="KEGG" id="csv:101203063"/>
<feature type="transmembrane region" description="Helical" evidence="9">
    <location>
        <begin position="219"/>
        <end position="238"/>
    </location>
</feature>
<feature type="transmembrane region" description="Helical" evidence="9">
    <location>
        <begin position="121"/>
        <end position="144"/>
    </location>
</feature>
<proteinExistence type="inferred from homology"/>
<reference evidence="10 11" key="4">
    <citation type="journal article" date="2011" name="BMC Genomics">
        <title>RNA-Seq improves annotation of protein-coding genes in the cucumber genome.</title>
        <authorList>
            <person name="Li Z."/>
            <person name="Zhang Z."/>
            <person name="Yan P."/>
            <person name="Huang S."/>
            <person name="Fei Z."/>
            <person name="Lin K."/>
        </authorList>
    </citation>
    <scope>NUCLEOTIDE SEQUENCE [LARGE SCALE GENOMIC DNA]</scope>
    <source>
        <strain evidence="11">cv. 9930</strain>
    </source>
</reference>
<dbReference type="InterPro" id="IPR004813">
    <property type="entry name" value="OPT"/>
</dbReference>
<evidence type="ECO:0000256" key="9">
    <source>
        <dbReference type="SAM" id="Phobius"/>
    </source>
</evidence>
<feature type="transmembrane region" description="Helical" evidence="9">
    <location>
        <begin position="683"/>
        <end position="704"/>
    </location>
</feature>
<evidence type="ECO:0000256" key="8">
    <source>
        <dbReference type="ARBA" id="ARBA00023136"/>
    </source>
</evidence>
<dbReference type="OMA" id="QPDIHAQ"/>
<name>A0A0A0LER8_CUCSA</name>
<reference evidence="10 11" key="3">
    <citation type="journal article" date="2010" name="BMC Genomics">
        <title>Transcriptome sequencing and comparative analysis of cucumber flowers with different sex types.</title>
        <authorList>
            <person name="Guo S."/>
            <person name="Zheng Y."/>
            <person name="Joung J.G."/>
            <person name="Liu S."/>
            <person name="Zhang Z."/>
            <person name="Crasta O.R."/>
            <person name="Sobral B.W."/>
            <person name="Xu Y."/>
            <person name="Huang S."/>
            <person name="Fei Z."/>
        </authorList>
    </citation>
    <scope>NUCLEOTIDE SEQUENCE [LARGE SCALE GENOMIC DNA]</scope>
    <source>
        <strain evidence="11">cv. 9930</strain>
    </source>
</reference>